<accession>A0A1M7G863</accession>
<gene>
    <name evidence="3" type="ORF">SAMN02746066_00901</name>
</gene>
<dbReference type="InterPro" id="IPR043726">
    <property type="entry name" value="LiaI-LiaF-like_TM1"/>
</dbReference>
<feature type="domain" description="LiaI-LiaF-like transmembrane region" evidence="2">
    <location>
        <begin position="19"/>
        <end position="61"/>
    </location>
</feature>
<feature type="transmembrane region" description="Helical" evidence="1">
    <location>
        <begin position="46"/>
        <end position="64"/>
    </location>
</feature>
<evidence type="ECO:0000313" key="4">
    <source>
        <dbReference type="Proteomes" id="UP000184038"/>
    </source>
</evidence>
<feature type="transmembrane region" description="Helical" evidence="1">
    <location>
        <begin position="76"/>
        <end position="94"/>
    </location>
</feature>
<dbReference type="AlphaFoldDB" id="A0A1M7G863"/>
<keyword evidence="4" id="KW-1185">Reference proteome</keyword>
<feature type="transmembrane region" description="Helical" evidence="1">
    <location>
        <begin position="20"/>
        <end position="40"/>
    </location>
</feature>
<protein>
    <recommendedName>
        <fullName evidence="2">LiaI-LiaF-like transmembrane region domain-containing protein</fullName>
    </recommendedName>
</protein>
<reference evidence="3 4" key="1">
    <citation type="submission" date="2016-11" db="EMBL/GenBank/DDBJ databases">
        <authorList>
            <person name="Jaros S."/>
            <person name="Januszkiewicz K."/>
            <person name="Wedrychowicz H."/>
        </authorList>
    </citation>
    <scope>NUCLEOTIDE SEQUENCE [LARGE SCALE GENOMIC DNA]</scope>
    <source>
        <strain evidence="3 4">DSM 15930</strain>
    </source>
</reference>
<evidence type="ECO:0000313" key="3">
    <source>
        <dbReference type="EMBL" id="SHM12584.1"/>
    </source>
</evidence>
<dbReference type="EMBL" id="FRCP01000006">
    <property type="protein sequence ID" value="SHM12584.1"/>
    <property type="molecule type" value="Genomic_DNA"/>
</dbReference>
<keyword evidence="1" id="KW-0472">Membrane</keyword>
<keyword evidence="1" id="KW-1133">Transmembrane helix</keyword>
<dbReference type="Pfam" id="PF18917">
    <property type="entry name" value="LiaI-LiaF-like_TM1"/>
    <property type="match status" value="1"/>
</dbReference>
<organism evidence="3 4">
    <name type="scientific">Anaerosporobacter mobilis DSM 15930</name>
    <dbReference type="NCBI Taxonomy" id="1120996"/>
    <lineage>
        <taxon>Bacteria</taxon>
        <taxon>Bacillati</taxon>
        <taxon>Bacillota</taxon>
        <taxon>Clostridia</taxon>
        <taxon>Lachnospirales</taxon>
        <taxon>Lachnospiraceae</taxon>
        <taxon>Anaerosporobacter</taxon>
    </lineage>
</organism>
<name>A0A1M7G863_9FIRM</name>
<evidence type="ECO:0000256" key="1">
    <source>
        <dbReference type="SAM" id="Phobius"/>
    </source>
</evidence>
<proteinExistence type="predicted"/>
<sequence>MNEMGEIKELRKHRIGSYTFGLTLIVYGVLFLVHIVAPAISYDFIFRLWPLSFISLGIEVIIGSRREDTRFVYDKAAILLLILLTLFAVFMAGVDCFMRDYEYWRNITFS</sequence>
<evidence type="ECO:0000259" key="2">
    <source>
        <dbReference type="Pfam" id="PF18917"/>
    </source>
</evidence>
<dbReference type="STRING" id="1120996.SAMN02746066_00901"/>
<keyword evidence="1" id="KW-0812">Transmembrane</keyword>
<dbReference type="Proteomes" id="UP000184038">
    <property type="component" value="Unassembled WGS sequence"/>
</dbReference>